<keyword evidence="8" id="KW-1185">Reference proteome</keyword>
<keyword evidence="4 5" id="KW-0472">Membrane</keyword>
<evidence type="ECO:0000259" key="6">
    <source>
        <dbReference type="PROSITE" id="PS50850"/>
    </source>
</evidence>
<dbReference type="Proteomes" id="UP000694680">
    <property type="component" value="Chromosome 2"/>
</dbReference>
<evidence type="ECO:0000256" key="3">
    <source>
        <dbReference type="ARBA" id="ARBA00022989"/>
    </source>
</evidence>
<proteinExistence type="predicted"/>
<comment type="subcellular location">
    <subcellularLocation>
        <location evidence="1">Membrane</location>
        <topology evidence="1">Multi-pass membrane protein</topology>
    </subcellularLocation>
</comment>
<feature type="transmembrane region" description="Helical" evidence="5">
    <location>
        <begin position="342"/>
        <end position="366"/>
    </location>
</feature>
<evidence type="ECO:0000313" key="7">
    <source>
        <dbReference type="Ensembl" id="ENSGWIP00000006141.1"/>
    </source>
</evidence>
<dbReference type="AlphaFoldDB" id="A0A8C5DFF7"/>
<dbReference type="SUPFAM" id="SSF103473">
    <property type="entry name" value="MFS general substrate transporter"/>
    <property type="match status" value="1"/>
</dbReference>
<evidence type="ECO:0000256" key="1">
    <source>
        <dbReference type="ARBA" id="ARBA00004141"/>
    </source>
</evidence>
<protein>
    <submittedName>
        <fullName evidence="7">Solute carrier family 22 member 13-like</fullName>
    </submittedName>
</protein>
<dbReference type="PANTHER" id="PTHR24064">
    <property type="entry name" value="SOLUTE CARRIER FAMILY 22 MEMBER"/>
    <property type="match status" value="1"/>
</dbReference>
<keyword evidence="2 5" id="KW-0812">Transmembrane</keyword>
<feature type="transmembrane region" description="Helical" evidence="5">
    <location>
        <begin position="153"/>
        <end position="173"/>
    </location>
</feature>
<evidence type="ECO:0000256" key="5">
    <source>
        <dbReference type="SAM" id="Phobius"/>
    </source>
</evidence>
<dbReference type="OrthoDB" id="5296287at2759"/>
<organism evidence="7 8">
    <name type="scientific">Gouania willdenowi</name>
    <name type="common">Blunt-snouted clingfish</name>
    <name type="synonym">Lepadogaster willdenowi</name>
    <dbReference type="NCBI Taxonomy" id="441366"/>
    <lineage>
        <taxon>Eukaryota</taxon>
        <taxon>Metazoa</taxon>
        <taxon>Chordata</taxon>
        <taxon>Craniata</taxon>
        <taxon>Vertebrata</taxon>
        <taxon>Euteleostomi</taxon>
        <taxon>Actinopterygii</taxon>
        <taxon>Neopterygii</taxon>
        <taxon>Teleostei</taxon>
        <taxon>Neoteleostei</taxon>
        <taxon>Acanthomorphata</taxon>
        <taxon>Ovalentaria</taxon>
        <taxon>Blenniimorphae</taxon>
        <taxon>Blenniiformes</taxon>
        <taxon>Gobiesocoidei</taxon>
        <taxon>Gobiesocidae</taxon>
        <taxon>Gobiesocinae</taxon>
        <taxon>Gouania</taxon>
    </lineage>
</organism>
<dbReference type="InterPro" id="IPR036259">
    <property type="entry name" value="MFS_trans_sf"/>
</dbReference>
<dbReference type="InterPro" id="IPR020846">
    <property type="entry name" value="MFS_dom"/>
</dbReference>
<keyword evidence="3 5" id="KW-1133">Transmembrane helix</keyword>
<dbReference type="Ensembl" id="ENSGWIT00000006792.1">
    <property type="protein sequence ID" value="ENSGWIP00000006141.1"/>
    <property type="gene ID" value="ENSGWIG00000003608.1"/>
</dbReference>
<feature type="domain" description="Major facilitator superfamily (MFS) profile" evidence="6">
    <location>
        <begin position="14"/>
        <end position="431"/>
    </location>
</feature>
<feature type="transmembrane region" description="Helical" evidence="5">
    <location>
        <begin position="118"/>
        <end position="141"/>
    </location>
</feature>
<dbReference type="Pfam" id="PF07690">
    <property type="entry name" value="MFS_1"/>
    <property type="match status" value="1"/>
</dbReference>
<evidence type="ECO:0000256" key="4">
    <source>
        <dbReference type="ARBA" id="ARBA00023136"/>
    </source>
</evidence>
<dbReference type="Gene3D" id="1.20.1250.20">
    <property type="entry name" value="MFS general substrate transporter like domains"/>
    <property type="match status" value="1"/>
</dbReference>
<gene>
    <name evidence="7" type="primary">si:dkey-190l8.2</name>
</gene>
<dbReference type="InterPro" id="IPR011701">
    <property type="entry name" value="MFS"/>
</dbReference>
<dbReference type="PROSITE" id="PS50850">
    <property type="entry name" value="MFS"/>
    <property type="match status" value="1"/>
</dbReference>
<reference evidence="7" key="1">
    <citation type="submission" date="2020-06" db="EMBL/GenBank/DDBJ databases">
        <authorList>
            <consortium name="Wellcome Sanger Institute Data Sharing"/>
        </authorList>
    </citation>
    <scope>NUCLEOTIDE SEQUENCE [LARGE SCALE GENOMIC DNA]</scope>
</reference>
<feature type="transmembrane region" description="Helical" evidence="5">
    <location>
        <begin position="185"/>
        <end position="207"/>
    </location>
</feature>
<evidence type="ECO:0000313" key="8">
    <source>
        <dbReference type="Proteomes" id="UP000694680"/>
    </source>
</evidence>
<feature type="transmembrane region" description="Helical" evidence="5">
    <location>
        <begin position="257"/>
        <end position="278"/>
    </location>
</feature>
<sequence length="457" mass="49396">MALSPLQLSVLCRLSLALFFTSLLFFNDLFSTVIAARTCRHDNHTAANQSGLAGETVCAWTHLLCYSQMLFTLGLLLGSLVGGAIADRYGKRPVLLVCIFLHAGCSIIPAVLPHLLLFLTIRCLTGVCSCCINVCAFSLAVEWIGPQSRLWPASFLSFCFSLGTMGGALLAWISPTWTHLHLSVALPQIICLPVYLSLPESPCWLLLRRRMGVLDGYRGNSTADKLCVDQLLQKDDEQLSNAGHAPSDITNRSHPIIILRVFIMSYLNAASALTYFGICLNIGSFGVDVYSAQFFSGLSEAPCLLVPLVPLGRRPISMLSQLLSGAACFLSLLLSRNNVHPALVMSFALLGKFCVLTSSFICSVYCVELFPTAIRQRCFSLVNLCYRLGCLASTLVPSSHSGAISLAAMVAYSSGPIIGCGLCLLLPETSGVPLPDSLPLKPHPQEQCTLKEKLDET</sequence>
<dbReference type="GO" id="GO:0022857">
    <property type="term" value="F:transmembrane transporter activity"/>
    <property type="evidence" value="ECO:0007669"/>
    <property type="project" value="InterPro"/>
</dbReference>
<evidence type="ECO:0000256" key="2">
    <source>
        <dbReference type="ARBA" id="ARBA00022692"/>
    </source>
</evidence>
<feature type="transmembrane region" description="Helical" evidence="5">
    <location>
        <begin position="59"/>
        <end position="82"/>
    </location>
</feature>
<dbReference type="GO" id="GO:0016020">
    <property type="term" value="C:membrane"/>
    <property type="evidence" value="ECO:0007669"/>
    <property type="project" value="UniProtKB-SubCell"/>
</dbReference>
<reference evidence="7" key="2">
    <citation type="submission" date="2025-08" db="UniProtKB">
        <authorList>
            <consortium name="Ensembl"/>
        </authorList>
    </citation>
    <scope>IDENTIFICATION</scope>
</reference>
<name>A0A8C5DFF7_GOUWI</name>
<reference evidence="7" key="3">
    <citation type="submission" date="2025-09" db="UniProtKB">
        <authorList>
            <consortium name="Ensembl"/>
        </authorList>
    </citation>
    <scope>IDENTIFICATION</scope>
</reference>
<feature type="transmembrane region" description="Helical" evidence="5">
    <location>
        <begin position="94"/>
        <end position="112"/>
    </location>
</feature>
<accession>A0A8C5DFF7</accession>